<dbReference type="Proteomes" id="UP000290261">
    <property type="component" value="Unassembled WGS sequence"/>
</dbReference>
<gene>
    <name evidence="1" type="ORF">DN53_02110</name>
</gene>
<dbReference type="RefSeq" id="WP_129652744.1">
    <property type="nucleotide sequence ID" value="NZ_ML142907.1"/>
</dbReference>
<protein>
    <submittedName>
        <fullName evidence="1">Uncharacterized protein</fullName>
    </submittedName>
</protein>
<reference evidence="1 2" key="1">
    <citation type="submission" date="2014-04" db="EMBL/GenBank/DDBJ databases">
        <title>Whole genome of Muricauda olearia.</title>
        <authorList>
            <person name="Zhang X.-H."/>
            <person name="Tang K."/>
        </authorList>
    </citation>
    <scope>NUCLEOTIDE SEQUENCE [LARGE SCALE GENOMIC DNA]</scope>
    <source>
        <strain evidence="1 2">Th120</strain>
    </source>
</reference>
<sequence>MVSTATDYINFLIYCKKKRSFCKGYNRLKENKLKGYINQREYVKSLRNIYNAVIELELDYFDIRHLRL</sequence>
<proteinExistence type="predicted"/>
<evidence type="ECO:0000313" key="2">
    <source>
        <dbReference type="Proteomes" id="UP000290261"/>
    </source>
</evidence>
<dbReference type="AlphaFoldDB" id="A0A444VQT2"/>
<accession>A0A444VQT2</accession>
<keyword evidence="2" id="KW-1185">Reference proteome</keyword>
<name>A0A444VQT2_9FLAO</name>
<organism evidence="1 2">
    <name type="scientific">Flagellimonas olearia</name>
    <dbReference type="NCBI Taxonomy" id="552546"/>
    <lineage>
        <taxon>Bacteria</taxon>
        <taxon>Pseudomonadati</taxon>
        <taxon>Bacteroidota</taxon>
        <taxon>Flavobacteriia</taxon>
        <taxon>Flavobacteriales</taxon>
        <taxon>Flavobacteriaceae</taxon>
        <taxon>Flagellimonas</taxon>
    </lineage>
</organism>
<comment type="caution">
    <text evidence="1">The sequence shown here is derived from an EMBL/GenBank/DDBJ whole genome shotgun (WGS) entry which is preliminary data.</text>
</comment>
<dbReference type="EMBL" id="JJMP01000001">
    <property type="protein sequence ID" value="RYC53039.1"/>
    <property type="molecule type" value="Genomic_DNA"/>
</dbReference>
<evidence type="ECO:0000313" key="1">
    <source>
        <dbReference type="EMBL" id="RYC53039.1"/>
    </source>
</evidence>